<reference evidence="2" key="1">
    <citation type="submission" date="2016-01" db="EMBL/GenBank/DDBJ databases">
        <authorList>
            <person name="Husnik F."/>
        </authorList>
    </citation>
    <scope>NUCLEOTIDE SEQUENCE [LARGE SCALE GENOMIC DNA]</scope>
</reference>
<evidence type="ECO:0000313" key="2">
    <source>
        <dbReference type="Proteomes" id="UP000095322"/>
    </source>
</evidence>
<dbReference type="KEGG" id="den:MHIR_DE00102"/>
<proteinExistence type="predicted"/>
<sequence>MVSGLLAVVLLVLTDMLIGGMTALRRMDATSLSQILIASNLDTCQMCKDTRSLPDASGRPVIGR</sequence>
<organism evidence="1 2">
    <name type="scientific">Candidatus Doolittlea endobia</name>
    <dbReference type="NCBI Taxonomy" id="1778262"/>
    <lineage>
        <taxon>Bacteria</taxon>
        <taxon>Pseudomonadati</taxon>
        <taxon>Pseudomonadota</taxon>
        <taxon>Gammaproteobacteria</taxon>
        <taxon>Enterobacterales</taxon>
        <taxon>Enterobacteriaceae</taxon>
        <taxon>Candidatus Doolittlea</taxon>
    </lineage>
</organism>
<accession>A0A143WRL0</accession>
<dbReference type="Proteomes" id="UP000095322">
    <property type="component" value="Chromosome I"/>
</dbReference>
<evidence type="ECO:0000313" key="1">
    <source>
        <dbReference type="EMBL" id="CUX96446.1"/>
    </source>
</evidence>
<keyword evidence="2" id="KW-1185">Reference proteome</keyword>
<protein>
    <submittedName>
        <fullName evidence="1">Uncharacterized protein</fullName>
    </submittedName>
</protein>
<dbReference type="RefSeq" id="WP_067565299.1">
    <property type="nucleotide sequence ID" value="NZ_LN999833.1"/>
</dbReference>
<name>A0A143WRL0_9ENTR</name>
<dbReference type="EMBL" id="LN999833">
    <property type="protein sequence ID" value="CUX96446.1"/>
    <property type="molecule type" value="Genomic_DNA"/>
</dbReference>
<dbReference type="AlphaFoldDB" id="A0A143WRL0"/>
<gene>
    <name evidence="1" type="ORF">MHIR_DE00102</name>
</gene>